<dbReference type="Gene3D" id="3.90.79.40">
    <property type="entry name" value="EvaA sugar 2,3-dehydratase subunit"/>
    <property type="match status" value="2"/>
</dbReference>
<reference evidence="2 3" key="1">
    <citation type="submission" date="2023-09" db="EMBL/GenBank/DDBJ databases">
        <authorList>
            <person name="Rey-Velasco X."/>
        </authorList>
    </citation>
    <scope>NUCLEOTIDE SEQUENCE [LARGE SCALE GENOMIC DNA]</scope>
    <source>
        <strain evidence="2 3">F363</strain>
    </source>
</reference>
<comment type="caution">
    <text evidence="2">The sequence shown here is derived from an EMBL/GenBank/DDBJ whole genome shotgun (WGS) entry which is preliminary data.</text>
</comment>
<protein>
    <submittedName>
        <fullName evidence="2">NDP-hexose 2,3-dehydratase family protein</fullName>
    </submittedName>
</protein>
<evidence type="ECO:0000259" key="1">
    <source>
        <dbReference type="Pfam" id="PF03559"/>
    </source>
</evidence>
<evidence type="ECO:0000313" key="3">
    <source>
        <dbReference type="Proteomes" id="UP001262889"/>
    </source>
</evidence>
<gene>
    <name evidence="2" type="ORF">RM553_15500</name>
</gene>
<sequence length="475" mass="54634">MNRNLCLFLKSLVNQGNTFVSTDYALEWIKEQNERVEVSVDQIPFSKLKNWKLSHNNLSHESGKFFSIDGIDVSTNYGNVSHWQQPIINQPEIGYLGFITKEINGVLHFLMQAKIEPGNINYVQLSPTLQATKSNYSRVHKGNAPAYLDYFKNATKDQVMLDQLQSEQGARFIKKRNRNIIIKVEEDIEILENFLWLTLAQIKELIGHNNVVNMDTRTVISGIPLGDLTSESVEVISIFEDVKWNSFNKGLLKSYALDVNSYNSLNDIILFITGRKCELELEISKVPLMSLNNWIVGDTAIYHEEHKYFEIIAADIKIGNREVINWSQPMVKPVQEGLCAFICKNINGVLHFIVQTKMECGNFDLIEFAPTVQCLTDNYKNNTSLKTLPFLKQVLNAPKEKVIFDTLQSEEGGRFYKEQNRNLLIMADEDFPLELPKNYIWMTFSQLQTFMKHNNYINIQARNLLSALSFHNINS</sequence>
<proteinExistence type="predicted"/>
<dbReference type="RefSeq" id="WP_311535860.1">
    <property type="nucleotide sequence ID" value="NZ_JAVRHQ010000023.1"/>
</dbReference>
<dbReference type="Pfam" id="PF03559">
    <property type="entry name" value="Hexose_dehydrat"/>
    <property type="match status" value="2"/>
</dbReference>
<evidence type="ECO:0000313" key="2">
    <source>
        <dbReference type="EMBL" id="MDT0644242.1"/>
    </source>
</evidence>
<dbReference type="InterPro" id="IPR005212">
    <property type="entry name" value="EvaA-like"/>
</dbReference>
<accession>A0ABU3CD27</accession>
<feature type="domain" description="dTDP-4-dehydro-6-deoxy-alpha-D-glucopyranose 2,3-dehydratase" evidence="1">
    <location>
        <begin position="267"/>
        <end position="468"/>
    </location>
</feature>
<dbReference type="EMBL" id="JAVRHQ010000023">
    <property type="protein sequence ID" value="MDT0644242.1"/>
    <property type="molecule type" value="Genomic_DNA"/>
</dbReference>
<organism evidence="2 3">
    <name type="scientific">Autumnicola tepida</name>
    <dbReference type="NCBI Taxonomy" id="3075595"/>
    <lineage>
        <taxon>Bacteria</taxon>
        <taxon>Pseudomonadati</taxon>
        <taxon>Bacteroidota</taxon>
        <taxon>Flavobacteriia</taxon>
        <taxon>Flavobacteriales</taxon>
        <taxon>Flavobacteriaceae</taxon>
        <taxon>Autumnicola</taxon>
    </lineage>
</organism>
<dbReference type="Proteomes" id="UP001262889">
    <property type="component" value="Unassembled WGS sequence"/>
</dbReference>
<feature type="domain" description="dTDP-4-dehydro-6-deoxy-alpha-D-glucopyranose 2,3-dehydratase" evidence="1">
    <location>
        <begin position="24"/>
        <end position="222"/>
    </location>
</feature>
<keyword evidence="3" id="KW-1185">Reference proteome</keyword>
<dbReference type="InterPro" id="IPR038153">
    <property type="entry name" value="EvaA-like_sf"/>
</dbReference>
<name>A0ABU3CD27_9FLAO</name>